<evidence type="ECO:0000313" key="1">
    <source>
        <dbReference type="EMBL" id="MBK7955898.1"/>
    </source>
</evidence>
<reference evidence="1 2" key="1">
    <citation type="submission" date="2020-10" db="EMBL/GenBank/DDBJ databases">
        <title>Connecting structure to function with the recovery of over 1000 high-quality activated sludge metagenome-assembled genomes encoding full-length rRNA genes using long-read sequencing.</title>
        <authorList>
            <person name="Singleton C.M."/>
            <person name="Petriglieri F."/>
            <person name="Kristensen J.M."/>
            <person name="Kirkegaard R.H."/>
            <person name="Michaelsen T.Y."/>
            <person name="Andersen M.H."/>
            <person name="Karst S.M."/>
            <person name="Dueholm M.S."/>
            <person name="Nielsen P.H."/>
            <person name="Albertsen M."/>
        </authorList>
    </citation>
    <scope>NUCLEOTIDE SEQUENCE [LARGE SCALE GENOMIC DNA]</scope>
    <source>
        <strain evidence="1">Fred_18-Q3-R57-64_BAT3C.720</strain>
    </source>
</reference>
<accession>A0A935TA90</accession>
<evidence type="ECO:0000313" key="2">
    <source>
        <dbReference type="Proteomes" id="UP000706151"/>
    </source>
</evidence>
<protein>
    <submittedName>
        <fullName evidence="1">Uncharacterized protein</fullName>
    </submittedName>
</protein>
<organism evidence="1 2">
    <name type="scientific">Candidatus Accumulibacter affinis</name>
    <dbReference type="NCBI Taxonomy" id="2954384"/>
    <lineage>
        <taxon>Bacteria</taxon>
        <taxon>Pseudomonadati</taxon>
        <taxon>Pseudomonadota</taxon>
        <taxon>Betaproteobacteria</taxon>
        <taxon>Candidatus Accumulibacter</taxon>
    </lineage>
</organism>
<gene>
    <name evidence="1" type="ORF">IPK02_19245</name>
</gene>
<proteinExistence type="predicted"/>
<dbReference type="AlphaFoldDB" id="A0A935TA90"/>
<sequence length="97" mass="10787">MEKLLAAGYERGREGMKPFQIRRTVELRDGGTSVAVIVDLLMPKGVKTQKHRPPLIQGLRVQEADGGDVALRHNLRLLIEGTMPDGRQNRVEMLVAS</sequence>
<dbReference type="Proteomes" id="UP000706151">
    <property type="component" value="Unassembled WGS sequence"/>
</dbReference>
<name>A0A935TA90_9PROT</name>
<dbReference type="EMBL" id="JADJOT010000011">
    <property type="protein sequence ID" value="MBK7955898.1"/>
    <property type="molecule type" value="Genomic_DNA"/>
</dbReference>
<comment type="caution">
    <text evidence="1">The sequence shown here is derived from an EMBL/GenBank/DDBJ whole genome shotgun (WGS) entry which is preliminary data.</text>
</comment>